<sequence length="307" mass="33913">MASLLVYGIKRVEGRSWPSPIRGRLWIHAAGKVPDEATIKAMEEFYRDIYIVDGIKAMSFQTFRYSKFGTLFHGCSSFHGVSKVAGCVRRELVSWELVPEGVRLEGQTDMCWLCEQPQVFPFEMRGYQGVYNLEKKIYEGAIRGLSPINSPLPVRFPLPNPQDPFSLNPGSISVHVPVSRTSEVEISSSLAAAIAGARAAATQFLKKVQDFETTAQNNASESVMTLPLKGESVKKDTTPSTKLSETFNKGELASNNKKQISPIKHKGNGSHSQPYSGALRPRPGAPSKGNAELRGEHMKRKRDFGLE</sequence>
<dbReference type="EMBL" id="SMOL01000231">
    <property type="protein sequence ID" value="KAB2621387.1"/>
    <property type="molecule type" value="Genomic_DNA"/>
</dbReference>
<dbReference type="SUPFAM" id="SSF88697">
    <property type="entry name" value="PUA domain-like"/>
    <property type="match status" value="1"/>
</dbReference>
<feature type="region of interest" description="Disordered" evidence="1">
    <location>
        <begin position="222"/>
        <end position="307"/>
    </location>
</feature>
<dbReference type="CDD" id="cd06554">
    <property type="entry name" value="ASCH_ASC-1_like"/>
    <property type="match status" value="1"/>
</dbReference>
<reference evidence="2 3" key="1">
    <citation type="submission" date="2019-09" db="EMBL/GenBank/DDBJ databases">
        <authorList>
            <person name="Ou C."/>
        </authorList>
    </citation>
    <scope>NUCLEOTIDE SEQUENCE [LARGE SCALE GENOMIC DNA]</scope>
    <source>
        <strain evidence="2">S2</strain>
        <tissue evidence="2">Leaf</tissue>
    </source>
</reference>
<comment type="caution">
    <text evidence="2">The sequence shown here is derived from an EMBL/GenBank/DDBJ whole genome shotgun (WGS) entry which is preliminary data.</text>
</comment>
<dbReference type="Gene3D" id="2.30.130.30">
    <property type="entry name" value="Hypothetical protein"/>
    <property type="match status" value="1"/>
</dbReference>
<dbReference type="InterPro" id="IPR039128">
    <property type="entry name" value="TRIP4-like"/>
</dbReference>
<accession>A0A5N5H290</accession>
<dbReference type="Proteomes" id="UP000327157">
    <property type="component" value="Chromosome 4"/>
</dbReference>
<feature type="compositionally biased region" description="Polar residues" evidence="1">
    <location>
        <begin position="238"/>
        <end position="259"/>
    </location>
</feature>
<dbReference type="AlphaFoldDB" id="A0A5N5H290"/>
<dbReference type="PANTHER" id="PTHR12963">
    <property type="entry name" value="THYROID RECEPTOR INTERACTING PROTEIN RELATED"/>
    <property type="match status" value="1"/>
</dbReference>
<feature type="compositionally biased region" description="Basic residues" evidence="1">
    <location>
        <begin position="297"/>
        <end position="307"/>
    </location>
</feature>
<gene>
    <name evidence="2" type="ORF">D8674_023569</name>
</gene>
<evidence type="ECO:0000313" key="2">
    <source>
        <dbReference type="EMBL" id="KAB2621387.1"/>
    </source>
</evidence>
<keyword evidence="3" id="KW-1185">Reference proteome</keyword>
<name>A0A5N5H290_9ROSA</name>
<proteinExistence type="predicted"/>
<evidence type="ECO:0000256" key="1">
    <source>
        <dbReference type="SAM" id="MobiDB-lite"/>
    </source>
</evidence>
<dbReference type="OrthoDB" id="338816at2759"/>
<dbReference type="PANTHER" id="PTHR12963:SF0">
    <property type="entry name" value="EXPRESSED PROTEIN"/>
    <property type="match status" value="1"/>
</dbReference>
<organism evidence="2 3">
    <name type="scientific">Pyrus ussuriensis x Pyrus communis</name>
    <dbReference type="NCBI Taxonomy" id="2448454"/>
    <lineage>
        <taxon>Eukaryota</taxon>
        <taxon>Viridiplantae</taxon>
        <taxon>Streptophyta</taxon>
        <taxon>Embryophyta</taxon>
        <taxon>Tracheophyta</taxon>
        <taxon>Spermatophyta</taxon>
        <taxon>Magnoliopsida</taxon>
        <taxon>eudicotyledons</taxon>
        <taxon>Gunneridae</taxon>
        <taxon>Pentapetalae</taxon>
        <taxon>rosids</taxon>
        <taxon>fabids</taxon>
        <taxon>Rosales</taxon>
        <taxon>Rosaceae</taxon>
        <taxon>Amygdaloideae</taxon>
        <taxon>Maleae</taxon>
        <taxon>Pyrus</taxon>
    </lineage>
</organism>
<evidence type="ECO:0000313" key="3">
    <source>
        <dbReference type="Proteomes" id="UP000327157"/>
    </source>
</evidence>
<reference evidence="2 3" key="3">
    <citation type="submission" date="2019-11" db="EMBL/GenBank/DDBJ databases">
        <title>A de novo genome assembly of a pear dwarfing rootstock.</title>
        <authorList>
            <person name="Wang F."/>
            <person name="Wang J."/>
            <person name="Li S."/>
            <person name="Zhang Y."/>
            <person name="Fang M."/>
            <person name="Ma L."/>
            <person name="Zhao Y."/>
            <person name="Jiang S."/>
        </authorList>
    </citation>
    <scope>NUCLEOTIDE SEQUENCE [LARGE SCALE GENOMIC DNA]</scope>
    <source>
        <strain evidence="2">S2</strain>
        <tissue evidence="2">Leaf</tissue>
    </source>
</reference>
<dbReference type="InterPro" id="IPR015947">
    <property type="entry name" value="PUA-like_sf"/>
</dbReference>
<reference evidence="3" key="2">
    <citation type="submission" date="2019-10" db="EMBL/GenBank/DDBJ databases">
        <title>A de novo genome assembly of a pear dwarfing rootstock.</title>
        <authorList>
            <person name="Wang F."/>
            <person name="Wang J."/>
            <person name="Li S."/>
            <person name="Zhang Y."/>
            <person name="Fang M."/>
            <person name="Ma L."/>
            <person name="Zhao Y."/>
            <person name="Jiang S."/>
        </authorList>
    </citation>
    <scope>NUCLEOTIDE SEQUENCE [LARGE SCALE GENOMIC DNA]</scope>
</reference>
<protein>
    <submittedName>
        <fullName evidence="2">Uncharacterized protein</fullName>
    </submittedName>
</protein>